<dbReference type="CTD" id="241"/>
<dbReference type="InterPro" id="IPR001129">
    <property type="entry name" value="Membr-assoc_MAPEG"/>
</dbReference>
<keyword evidence="3 12" id="KW-0812">Transmembrane</keyword>
<keyword evidence="4" id="KW-0434">Leukotriene biosynthesis</keyword>
<dbReference type="Gene3D" id="1.20.120.550">
    <property type="entry name" value="Membrane associated eicosanoid/glutathione metabolism-like domain"/>
    <property type="match status" value="1"/>
</dbReference>
<dbReference type="RefSeq" id="XP_018548124.1">
    <property type="nucleotide sequence ID" value="XM_018692608.2"/>
</dbReference>
<comment type="subcellular location">
    <subcellularLocation>
        <location evidence="2">Endoplasmic reticulum membrane</location>
        <topology evidence="2">Multi-pass membrane protein</topology>
    </subcellularLocation>
    <subcellularLocation>
        <location evidence="1">Nucleus membrane</location>
        <topology evidence="1">Multi-pass membrane protein</topology>
    </subcellularLocation>
</comment>
<evidence type="ECO:0000256" key="2">
    <source>
        <dbReference type="ARBA" id="ARBA00004477"/>
    </source>
</evidence>
<sequence length="206" mass="22982">MWDGGEIGTIRDIIEGKIRFFALCICLQVRTHALTPSASASSCSYSSQATMDSNKVVENIYLLVVVTLISVVQNAFFAQKVERECKNHQTHTAAFERVSCTNRNCMDAYPTFLAVMWCAGLCLSQAPAAFAGIIYLMVRQKYFAGYLGQTSQSTPGYLFGKRIIFFLFLMCIVGIFNYLLLRYYGSDYKEYVQTITGAASALLLLP</sequence>
<keyword evidence="5" id="KW-0256">Endoplasmic reticulum</keyword>
<protein>
    <recommendedName>
        <fullName evidence="11">Arachidonate 5-lipoxygenase-activating protein</fullName>
    </recommendedName>
</protein>
<accession>A0AAJ7Q6Q4</accession>
<dbReference type="PANTHER" id="PTHR10250:SF2">
    <property type="entry name" value="ARACHIDONATE 5-LIPOXYGENASE-ACTIVATING PROTEIN"/>
    <property type="match status" value="1"/>
</dbReference>
<keyword evidence="8" id="KW-0539">Nucleus</keyword>
<dbReference type="SUPFAM" id="SSF161084">
    <property type="entry name" value="MAPEG domain-like"/>
    <property type="match status" value="1"/>
</dbReference>
<dbReference type="GO" id="GO:0019370">
    <property type="term" value="P:leukotriene biosynthetic process"/>
    <property type="evidence" value="ECO:0007669"/>
    <property type="project" value="UniProtKB-KW"/>
</dbReference>
<evidence type="ECO:0000256" key="4">
    <source>
        <dbReference type="ARBA" id="ARBA00022751"/>
    </source>
</evidence>
<dbReference type="InterPro" id="IPR023352">
    <property type="entry name" value="MAPEG-like_dom_sf"/>
</dbReference>
<dbReference type="GeneID" id="108894049"/>
<gene>
    <name evidence="14" type="primary">alox5ap</name>
</gene>
<dbReference type="FunFam" id="1.20.120.550:FF:000003">
    <property type="entry name" value="Leukotriene C4 synthase"/>
    <property type="match status" value="1"/>
</dbReference>
<dbReference type="KEGG" id="lcf:108894049"/>
<evidence type="ECO:0000256" key="8">
    <source>
        <dbReference type="ARBA" id="ARBA00023242"/>
    </source>
</evidence>
<dbReference type="Proteomes" id="UP000694890">
    <property type="component" value="Linkage group LG20"/>
</dbReference>
<evidence type="ECO:0000256" key="11">
    <source>
        <dbReference type="ARBA" id="ARBA00040386"/>
    </source>
</evidence>
<comment type="subunit">
    <text evidence="10">Homotrimer. Interacts with LTC4S and ALOX5.</text>
</comment>
<evidence type="ECO:0000256" key="3">
    <source>
        <dbReference type="ARBA" id="ARBA00022692"/>
    </source>
</evidence>
<feature type="transmembrane region" description="Helical" evidence="12">
    <location>
        <begin position="112"/>
        <end position="138"/>
    </location>
</feature>
<keyword evidence="6 12" id="KW-1133">Transmembrane helix</keyword>
<organism evidence="13 14">
    <name type="scientific">Lates calcarifer</name>
    <name type="common">Barramundi</name>
    <name type="synonym">Holocentrus calcarifer</name>
    <dbReference type="NCBI Taxonomy" id="8187"/>
    <lineage>
        <taxon>Eukaryota</taxon>
        <taxon>Metazoa</taxon>
        <taxon>Chordata</taxon>
        <taxon>Craniata</taxon>
        <taxon>Vertebrata</taxon>
        <taxon>Euteleostomi</taxon>
        <taxon>Actinopterygii</taxon>
        <taxon>Neopterygii</taxon>
        <taxon>Teleostei</taxon>
        <taxon>Neoteleostei</taxon>
        <taxon>Acanthomorphata</taxon>
        <taxon>Carangaria</taxon>
        <taxon>Carangaria incertae sedis</taxon>
        <taxon>Centropomidae</taxon>
        <taxon>Lates</taxon>
    </lineage>
</organism>
<comment type="function">
    <text evidence="9">Required for leukotriene biosynthesis by ALOX5 (5-lipoxygenase). Anchors ALOX5 to the membrane. Binds arachidonic acid, and could play an essential role in the transfer of arachidonic acid to ALOX5. Binds to MK-886, a compound that blocks the biosynthesis of leukotrienes.</text>
</comment>
<evidence type="ECO:0000256" key="12">
    <source>
        <dbReference type="SAM" id="Phobius"/>
    </source>
</evidence>
<evidence type="ECO:0000256" key="9">
    <source>
        <dbReference type="ARBA" id="ARBA00037558"/>
    </source>
</evidence>
<proteinExistence type="predicted"/>
<name>A0AAJ7Q6Q4_LATCA</name>
<evidence type="ECO:0000256" key="6">
    <source>
        <dbReference type="ARBA" id="ARBA00022989"/>
    </source>
</evidence>
<dbReference type="PRINTS" id="PR00488">
    <property type="entry name" value="5LPOXGNASEAP"/>
</dbReference>
<dbReference type="AlphaFoldDB" id="A0AAJ7Q6Q4"/>
<dbReference type="GO" id="GO:0005789">
    <property type="term" value="C:endoplasmic reticulum membrane"/>
    <property type="evidence" value="ECO:0007669"/>
    <property type="project" value="UniProtKB-SubCell"/>
</dbReference>
<reference evidence="14" key="1">
    <citation type="submission" date="2025-08" db="UniProtKB">
        <authorList>
            <consortium name="RefSeq"/>
        </authorList>
    </citation>
    <scope>IDENTIFICATION</scope>
    <source>
        <tissue evidence="14">Brain</tissue>
    </source>
</reference>
<dbReference type="GO" id="GO:0008047">
    <property type="term" value="F:enzyme activator activity"/>
    <property type="evidence" value="ECO:0007669"/>
    <property type="project" value="InterPro"/>
</dbReference>
<evidence type="ECO:0000256" key="10">
    <source>
        <dbReference type="ARBA" id="ARBA00038708"/>
    </source>
</evidence>
<keyword evidence="7 12" id="KW-0472">Membrane</keyword>
<dbReference type="GO" id="GO:0004602">
    <property type="term" value="F:glutathione peroxidase activity"/>
    <property type="evidence" value="ECO:0007669"/>
    <property type="project" value="TreeGrafter"/>
</dbReference>
<dbReference type="PANTHER" id="PTHR10250">
    <property type="entry name" value="MICROSOMAL GLUTATHIONE S-TRANSFERASE"/>
    <property type="match status" value="1"/>
</dbReference>
<dbReference type="GO" id="GO:0004464">
    <property type="term" value="F:leukotriene-C4 synthase activity"/>
    <property type="evidence" value="ECO:0007669"/>
    <property type="project" value="TreeGrafter"/>
</dbReference>
<evidence type="ECO:0000256" key="5">
    <source>
        <dbReference type="ARBA" id="ARBA00022824"/>
    </source>
</evidence>
<evidence type="ECO:0000313" key="13">
    <source>
        <dbReference type="Proteomes" id="UP000694890"/>
    </source>
</evidence>
<dbReference type="InterPro" id="IPR050997">
    <property type="entry name" value="MAPEG"/>
</dbReference>
<evidence type="ECO:0000313" key="14">
    <source>
        <dbReference type="RefSeq" id="XP_018548124.1"/>
    </source>
</evidence>
<dbReference type="Pfam" id="PF01124">
    <property type="entry name" value="MAPEG"/>
    <property type="match status" value="1"/>
</dbReference>
<feature type="transmembrane region" description="Helical" evidence="12">
    <location>
        <begin position="163"/>
        <end position="181"/>
    </location>
</feature>
<dbReference type="InterPro" id="IPR001446">
    <property type="entry name" value="5_LipOase_AP"/>
</dbReference>
<evidence type="ECO:0000256" key="1">
    <source>
        <dbReference type="ARBA" id="ARBA00004232"/>
    </source>
</evidence>
<evidence type="ECO:0000256" key="7">
    <source>
        <dbReference type="ARBA" id="ARBA00023136"/>
    </source>
</evidence>
<dbReference type="GO" id="GO:0004364">
    <property type="term" value="F:glutathione transferase activity"/>
    <property type="evidence" value="ECO:0007669"/>
    <property type="project" value="TreeGrafter"/>
</dbReference>
<feature type="transmembrane region" description="Helical" evidence="12">
    <location>
        <begin position="60"/>
        <end position="78"/>
    </location>
</feature>
<dbReference type="GO" id="GO:0031965">
    <property type="term" value="C:nuclear membrane"/>
    <property type="evidence" value="ECO:0007669"/>
    <property type="project" value="UniProtKB-SubCell"/>
</dbReference>